<name>A0AAV9RKF0_9TELE</name>
<feature type="transmembrane region" description="Helical" evidence="2">
    <location>
        <begin position="20"/>
        <end position="45"/>
    </location>
</feature>
<feature type="chain" id="PRO_5043844075" description="Secreted protein" evidence="3">
    <location>
        <begin position="22"/>
        <end position="119"/>
    </location>
</feature>
<feature type="region of interest" description="Disordered" evidence="1">
    <location>
        <begin position="47"/>
        <end position="69"/>
    </location>
</feature>
<keyword evidence="5" id="KW-1185">Reference proteome</keyword>
<dbReference type="Proteomes" id="UP001311232">
    <property type="component" value="Unassembled WGS sequence"/>
</dbReference>
<evidence type="ECO:0000256" key="1">
    <source>
        <dbReference type="SAM" id="MobiDB-lite"/>
    </source>
</evidence>
<comment type="caution">
    <text evidence="4">The sequence shown here is derived from an EMBL/GenBank/DDBJ whole genome shotgun (WGS) entry which is preliminary data.</text>
</comment>
<evidence type="ECO:0000256" key="3">
    <source>
        <dbReference type="SAM" id="SignalP"/>
    </source>
</evidence>
<evidence type="ECO:0000313" key="5">
    <source>
        <dbReference type="Proteomes" id="UP001311232"/>
    </source>
</evidence>
<dbReference type="EMBL" id="JAHHUM010001745">
    <property type="protein sequence ID" value="KAK5609497.1"/>
    <property type="molecule type" value="Genomic_DNA"/>
</dbReference>
<protein>
    <recommendedName>
        <fullName evidence="6">Secreted protein</fullName>
    </recommendedName>
</protein>
<keyword evidence="3" id="KW-0732">Signal</keyword>
<feature type="signal peptide" evidence="3">
    <location>
        <begin position="1"/>
        <end position="21"/>
    </location>
</feature>
<evidence type="ECO:0000313" key="4">
    <source>
        <dbReference type="EMBL" id="KAK5609497.1"/>
    </source>
</evidence>
<evidence type="ECO:0000256" key="2">
    <source>
        <dbReference type="SAM" id="Phobius"/>
    </source>
</evidence>
<sequence length="119" mass="12725">MLMLQHLLVLSLPLTPHQSVGWLVGVLVAICAQTCVSVAPGLTLSDQLSARDSTRSSDDDPQPGLPRGRSAVHIHFQSAAVLRSSDVRVAPPRSRAGLCTQKHTDELSGPVWVKDLSDP</sequence>
<organism evidence="4 5">
    <name type="scientific">Crenichthys baileyi</name>
    <name type="common">White River springfish</name>
    <dbReference type="NCBI Taxonomy" id="28760"/>
    <lineage>
        <taxon>Eukaryota</taxon>
        <taxon>Metazoa</taxon>
        <taxon>Chordata</taxon>
        <taxon>Craniata</taxon>
        <taxon>Vertebrata</taxon>
        <taxon>Euteleostomi</taxon>
        <taxon>Actinopterygii</taxon>
        <taxon>Neopterygii</taxon>
        <taxon>Teleostei</taxon>
        <taxon>Neoteleostei</taxon>
        <taxon>Acanthomorphata</taxon>
        <taxon>Ovalentaria</taxon>
        <taxon>Atherinomorphae</taxon>
        <taxon>Cyprinodontiformes</taxon>
        <taxon>Goodeidae</taxon>
        <taxon>Crenichthys</taxon>
    </lineage>
</organism>
<gene>
    <name evidence="4" type="ORF">CRENBAI_007211</name>
</gene>
<keyword evidence="2" id="KW-0472">Membrane</keyword>
<proteinExistence type="predicted"/>
<keyword evidence="2" id="KW-0812">Transmembrane</keyword>
<dbReference type="AlphaFoldDB" id="A0AAV9RKF0"/>
<keyword evidence="2" id="KW-1133">Transmembrane helix</keyword>
<reference evidence="4 5" key="1">
    <citation type="submission" date="2021-06" db="EMBL/GenBank/DDBJ databases">
        <authorList>
            <person name="Palmer J.M."/>
        </authorList>
    </citation>
    <scope>NUCLEOTIDE SEQUENCE [LARGE SCALE GENOMIC DNA]</scope>
    <source>
        <strain evidence="4 5">MEX-2019</strain>
        <tissue evidence="4">Muscle</tissue>
    </source>
</reference>
<evidence type="ECO:0008006" key="6">
    <source>
        <dbReference type="Google" id="ProtNLM"/>
    </source>
</evidence>
<accession>A0AAV9RKF0</accession>